<dbReference type="PANTHER" id="PTHR24093:SF346">
    <property type="entry name" value="CALCIUM-TRANSPORTING ATPASE"/>
    <property type="match status" value="1"/>
</dbReference>
<comment type="similarity">
    <text evidence="15 18">Belongs to the cation transport ATPase (P-type) (TC 3.A.3) family.</text>
</comment>
<keyword evidence="2 18" id="KW-0813">Transport</keyword>
<keyword evidence="3" id="KW-0926">Vacuole</keyword>
<dbReference type="GO" id="GO:0005774">
    <property type="term" value="C:vacuolar membrane"/>
    <property type="evidence" value="ECO:0007669"/>
    <property type="project" value="UniProtKB-SubCell"/>
</dbReference>
<keyword evidence="5 18" id="KW-0812">Transmembrane</keyword>
<dbReference type="GO" id="GO:0005886">
    <property type="term" value="C:plasma membrane"/>
    <property type="evidence" value="ECO:0007669"/>
    <property type="project" value="TreeGrafter"/>
</dbReference>
<dbReference type="GO" id="GO:0016887">
    <property type="term" value="F:ATP hydrolysis activity"/>
    <property type="evidence" value="ECO:0007669"/>
    <property type="project" value="InterPro"/>
</dbReference>
<dbReference type="PRINTS" id="PR00119">
    <property type="entry name" value="CATATPASE"/>
</dbReference>
<keyword evidence="11" id="KW-1278">Translocase</keyword>
<evidence type="ECO:0000256" key="12">
    <source>
        <dbReference type="ARBA" id="ARBA00022989"/>
    </source>
</evidence>
<dbReference type="Pfam" id="PF00690">
    <property type="entry name" value="Cation_ATPase_N"/>
    <property type="match status" value="1"/>
</dbReference>
<dbReference type="GeneID" id="28849602"/>
<protein>
    <recommendedName>
        <fullName evidence="18">Calcium-transporting ATPase</fullName>
        <ecNumber evidence="18">7.2.2.10</ecNumber>
    </recommendedName>
</protein>
<dbReference type="CDD" id="cd02081">
    <property type="entry name" value="P-type_ATPase_Ca_PMCA-like"/>
    <property type="match status" value="1"/>
</dbReference>
<feature type="compositionally biased region" description="Low complexity" evidence="19">
    <location>
        <begin position="20"/>
        <end position="35"/>
    </location>
</feature>
<dbReference type="PANTHER" id="PTHR24093">
    <property type="entry name" value="CATION TRANSPORTING ATPASE"/>
    <property type="match status" value="1"/>
</dbReference>
<dbReference type="Pfam" id="PF13246">
    <property type="entry name" value="Cation_ATPase"/>
    <property type="match status" value="1"/>
</dbReference>
<keyword evidence="12 18" id="KW-1133">Transmembrane helix</keyword>
<name>A0A179F535_METCM</name>
<evidence type="ECO:0000256" key="9">
    <source>
        <dbReference type="ARBA" id="ARBA00022840"/>
    </source>
</evidence>
<dbReference type="InterPro" id="IPR059000">
    <property type="entry name" value="ATPase_P-type_domA"/>
</dbReference>
<comment type="function">
    <text evidence="17">This magnesium-dependent enzyme catalyzes the hydrolysis of ATP coupled with the transport of calcium. Transports the calcium to the vacuole and participates in the control of the cytosolic free calcium.</text>
</comment>
<evidence type="ECO:0000313" key="21">
    <source>
        <dbReference type="EMBL" id="OAQ60461.1"/>
    </source>
</evidence>
<dbReference type="SFLD" id="SFLDG00002">
    <property type="entry name" value="C1.7:_P-type_atpase_like"/>
    <property type="match status" value="1"/>
</dbReference>
<feature type="transmembrane region" description="Helical" evidence="18">
    <location>
        <begin position="995"/>
        <end position="1015"/>
    </location>
</feature>
<evidence type="ECO:0000313" key="22">
    <source>
        <dbReference type="Proteomes" id="UP000078397"/>
    </source>
</evidence>
<dbReference type="EC" id="7.2.2.10" evidence="18"/>
<keyword evidence="8 18" id="KW-0106">Calcium</keyword>
<keyword evidence="10" id="KW-0460">Magnesium</keyword>
<evidence type="ECO:0000256" key="14">
    <source>
        <dbReference type="ARBA" id="ARBA00023136"/>
    </source>
</evidence>
<dbReference type="InterPro" id="IPR044492">
    <property type="entry name" value="P_typ_ATPase_HD_dom"/>
</dbReference>
<comment type="subcellular location">
    <subcellularLocation>
        <location evidence="18">Membrane</location>
        <topology evidence="18">Multi-pass membrane protein</topology>
    </subcellularLocation>
    <subcellularLocation>
        <location evidence="1">Vacuole membrane</location>
        <topology evidence="1">Multi-pass membrane protein</topology>
    </subcellularLocation>
</comment>
<feature type="transmembrane region" description="Helical" evidence="18">
    <location>
        <begin position="151"/>
        <end position="174"/>
    </location>
</feature>
<dbReference type="GO" id="GO:0006874">
    <property type="term" value="P:intracellular calcium ion homeostasis"/>
    <property type="evidence" value="ECO:0007669"/>
    <property type="project" value="TreeGrafter"/>
</dbReference>
<keyword evidence="22" id="KW-1185">Reference proteome</keyword>
<dbReference type="GO" id="GO:0005524">
    <property type="term" value="F:ATP binding"/>
    <property type="evidence" value="ECO:0007669"/>
    <property type="project" value="UniProtKB-KW"/>
</dbReference>
<keyword evidence="7 18" id="KW-0547">Nucleotide-binding</keyword>
<dbReference type="Gene3D" id="3.40.50.1000">
    <property type="entry name" value="HAD superfamily/HAD-like"/>
    <property type="match status" value="1"/>
</dbReference>
<dbReference type="PROSITE" id="PS00154">
    <property type="entry name" value="ATPASE_E1_E2"/>
    <property type="match status" value="1"/>
</dbReference>
<dbReference type="Pfam" id="PF00689">
    <property type="entry name" value="Cation_ATPase_C"/>
    <property type="match status" value="1"/>
</dbReference>
<feature type="transmembrane region" description="Helical" evidence="18">
    <location>
        <begin position="1021"/>
        <end position="1042"/>
    </location>
</feature>
<dbReference type="InterPro" id="IPR018303">
    <property type="entry name" value="ATPase_P-typ_P_site"/>
</dbReference>
<dbReference type="GO" id="GO:0046872">
    <property type="term" value="F:metal ion binding"/>
    <property type="evidence" value="ECO:0007669"/>
    <property type="project" value="UniProtKB-KW"/>
</dbReference>
<keyword evidence="4 18" id="KW-0109">Calcium transport</keyword>
<dbReference type="PRINTS" id="PR00120">
    <property type="entry name" value="HATPASE"/>
</dbReference>
<dbReference type="SFLD" id="SFLDS00003">
    <property type="entry name" value="Haloacid_Dehalogenase"/>
    <property type="match status" value="1"/>
</dbReference>
<dbReference type="InterPro" id="IPR004014">
    <property type="entry name" value="ATPase_P-typ_cation-transptr_N"/>
</dbReference>
<feature type="transmembrane region" description="Helical" evidence="18">
    <location>
        <begin position="401"/>
        <end position="431"/>
    </location>
</feature>
<dbReference type="InterPro" id="IPR036412">
    <property type="entry name" value="HAD-like_sf"/>
</dbReference>
<comment type="caution">
    <text evidence="21">The sequence shown here is derived from an EMBL/GenBank/DDBJ whole genome shotgun (WGS) entry which is preliminary data.</text>
</comment>
<dbReference type="SUPFAM" id="SSF81665">
    <property type="entry name" value="Calcium ATPase, transmembrane domain M"/>
    <property type="match status" value="1"/>
</dbReference>
<dbReference type="KEGG" id="pchm:VFPPC_06601"/>
<dbReference type="OrthoDB" id="3352408at2759"/>
<evidence type="ECO:0000256" key="16">
    <source>
        <dbReference type="ARBA" id="ARBA00048694"/>
    </source>
</evidence>
<dbReference type="SUPFAM" id="SSF81653">
    <property type="entry name" value="Calcium ATPase, transduction domain A"/>
    <property type="match status" value="1"/>
</dbReference>
<evidence type="ECO:0000256" key="15">
    <source>
        <dbReference type="ARBA" id="ARBA00038148"/>
    </source>
</evidence>
<evidence type="ECO:0000256" key="18">
    <source>
        <dbReference type="RuleBase" id="RU361146"/>
    </source>
</evidence>
<sequence length="1078" mass="116888">MSHNLLDPKALLNPRQRSPSESYTISSVEPSSSTSGTLAAPSLVEADLKQLDALRPDPGTEADFVVADNPFDYSPGQLNKLVNPKSLDALRALGGLEGLARGLHVDIGAGLGVDEVGNQVASNMKDPSAARIRVYGRNQLPPKKPKSIWRLAWITFQEPVLILLTVAGTISLALGLYESFGVPKEPGASAPVDWVEGVAILAAVVIVVVVASHNDWQKEKAFVKLNTKKNDRDVKVLRSGKSMLVNINDILVGDVLYLEPGDLVPVDGIFIDGHNVKCDESSVTGESDALRKTAAAKVFEADSGSAKELDPFIISGSRVIEGIGTFLCTSVGVHSSFGKIMMSVRTDIESTPLQKKLEGLAVAIAKLGGGASLLMFFILLFRFCASLPGDSRPPEQKASTFVELLVVAIAIIAVAVPEGLPLAVTLALAFATKRLLKENNLVRVLRACETMGNATCICSDKTGTLTTNKMTVVAGFFCASNFTSDVSSWAASLALDVKKLITQSVTVNSTAFEGVQLGTETFMGSKTETALLQLAKDHLGMQSLSEARANEQVVHMVPFDSAKKYMAVVIKVPSGYRLLVKGASEIVLGFCSTQVNALTGGIEPMDRKAAEDAITAYARKSLRTIGLVYKDYEQAPDIESLSDLTLLGVVGIQDPVRPGVPDAVQNAVRAGVTTRMVTGDNIITARAIAAECGIFTDGIVMEGPEFRRMSEEERDKIIPRLQVLARSSPEDKRILVTRLKALGETVAVTGDGTNDAPALKAADVGFSMGISGTEVAKEASEIILMDDNFTSIITALKWGRAVNDAVQKFLQFQITVNITAVILSFVTSMYDDAMEPVLKAIQLLWINLIMDTMAALALATDPPTDAILDRQPQPKSAPLITINMWKMIIGQSIFQLVVILILYFIGGDILNYNTSITDERLQLDTIIFNVFVWMQIFNELNCRRLDNKFNVFTGVHRNWFFIFINLIMVGLQIAIIFVGGRVFDIHPNGLDGTQWAISILIAGFSLPWGIIVRIFPDKWFAEAVHFVAPPFVFAYGLMAKGFRKFGTLFKRSSKSEPKKRVDSEKVQIRWRRAGLGCL</sequence>
<evidence type="ECO:0000256" key="3">
    <source>
        <dbReference type="ARBA" id="ARBA00022554"/>
    </source>
</evidence>
<evidence type="ECO:0000256" key="5">
    <source>
        <dbReference type="ARBA" id="ARBA00022692"/>
    </source>
</evidence>
<proteinExistence type="inferred from homology"/>
<evidence type="ECO:0000256" key="2">
    <source>
        <dbReference type="ARBA" id="ARBA00022448"/>
    </source>
</evidence>
<comment type="catalytic activity">
    <reaction evidence="16 18">
        <text>Ca(2+)(in) + ATP + H2O = Ca(2+)(out) + ADP + phosphate + H(+)</text>
        <dbReference type="Rhea" id="RHEA:18105"/>
        <dbReference type="ChEBI" id="CHEBI:15377"/>
        <dbReference type="ChEBI" id="CHEBI:15378"/>
        <dbReference type="ChEBI" id="CHEBI:29108"/>
        <dbReference type="ChEBI" id="CHEBI:30616"/>
        <dbReference type="ChEBI" id="CHEBI:43474"/>
        <dbReference type="ChEBI" id="CHEBI:456216"/>
        <dbReference type="EC" id="7.2.2.10"/>
    </reaction>
</comment>
<evidence type="ECO:0000256" key="17">
    <source>
        <dbReference type="ARBA" id="ARBA00059328"/>
    </source>
</evidence>
<dbReference type="STRING" id="1380566.A0A179F535"/>
<evidence type="ECO:0000256" key="8">
    <source>
        <dbReference type="ARBA" id="ARBA00022837"/>
    </source>
</evidence>
<dbReference type="InterPro" id="IPR008250">
    <property type="entry name" value="ATPase_P-typ_transduc_dom_A_sf"/>
</dbReference>
<evidence type="ECO:0000256" key="13">
    <source>
        <dbReference type="ARBA" id="ARBA00023065"/>
    </source>
</evidence>
<keyword evidence="14 18" id="KW-0472">Membrane</keyword>
<dbReference type="SMART" id="SM00831">
    <property type="entry name" value="Cation_ATPase_N"/>
    <property type="match status" value="1"/>
</dbReference>
<dbReference type="InterPro" id="IPR006408">
    <property type="entry name" value="P-type_ATPase_IIB"/>
</dbReference>
<evidence type="ECO:0000256" key="6">
    <source>
        <dbReference type="ARBA" id="ARBA00022723"/>
    </source>
</evidence>
<keyword evidence="6" id="KW-0479">Metal-binding</keyword>
<evidence type="ECO:0000256" key="19">
    <source>
        <dbReference type="SAM" id="MobiDB-lite"/>
    </source>
</evidence>
<evidence type="ECO:0000256" key="1">
    <source>
        <dbReference type="ARBA" id="ARBA00004128"/>
    </source>
</evidence>
<dbReference type="Proteomes" id="UP000078397">
    <property type="component" value="Unassembled WGS sequence"/>
</dbReference>
<dbReference type="Gene3D" id="2.70.150.10">
    <property type="entry name" value="Calcium-transporting ATPase, cytoplasmic transduction domain A"/>
    <property type="match status" value="1"/>
</dbReference>
<evidence type="ECO:0000256" key="11">
    <source>
        <dbReference type="ARBA" id="ARBA00022967"/>
    </source>
</evidence>
<dbReference type="AlphaFoldDB" id="A0A179F535"/>
<dbReference type="GO" id="GO:0005388">
    <property type="term" value="F:P-type calcium transporter activity"/>
    <property type="evidence" value="ECO:0007669"/>
    <property type="project" value="UniProtKB-EC"/>
</dbReference>
<dbReference type="Gene3D" id="3.40.1110.10">
    <property type="entry name" value="Calcium-transporting ATPase, cytoplasmic domain N"/>
    <property type="match status" value="1"/>
</dbReference>
<feature type="transmembrane region" description="Helical" evidence="18">
    <location>
        <begin position="959"/>
        <end position="983"/>
    </location>
</feature>
<evidence type="ECO:0000259" key="20">
    <source>
        <dbReference type="SMART" id="SM00831"/>
    </source>
</evidence>
<feature type="transmembrane region" description="Helical" evidence="18">
    <location>
        <begin position="880"/>
        <end position="905"/>
    </location>
</feature>
<feature type="domain" description="Cation-transporting P-type ATPase N-terminal" evidence="20">
    <location>
        <begin position="92"/>
        <end position="176"/>
    </location>
</feature>
<accession>A0A179F535</accession>
<dbReference type="InterPro" id="IPR006068">
    <property type="entry name" value="ATPase_P-typ_cation-transptr_C"/>
</dbReference>
<dbReference type="NCBIfam" id="TIGR01517">
    <property type="entry name" value="ATPase-IIB_Ca"/>
    <property type="match status" value="1"/>
</dbReference>
<keyword evidence="9 18" id="KW-0067">ATP-binding</keyword>
<dbReference type="InterPro" id="IPR023214">
    <property type="entry name" value="HAD_sf"/>
</dbReference>
<feature type="region of interest" description="Disordered" evidence="19">
    <location>
        <begin position="1"/>
        <end position="38"/>
    </location>
</feature>
<feature type="transmembrane region" description="Helical" evidence="18">
    <location>
        <begin position="360"/>
        <end position="381"/>
    </location>
</feature>
<dbReference type="InterPro" id="IPR001757">
    <property type="entry name" value="P_typ_ATPase"/>
</dbReference>
<dbReference type="RefSeq" id="XP_018138339.1">
    <property type="nucleotide sequence ID" value="XM_018285608.1"/>
</dbReference>
<dbReference type="FunFam" id="2.70.150.10:FF:000028">
    <property type="entry name" value="Calcium-transporting ATPase"/>
    <property type="match status" value="1"/>
</dbReference>
<dbReference type="FunFam" id="1.20.1110.10:FF:000039">
    <property type="entry name" value="Calcium-transporting ATPase"/>
    <property type="match status" value="1"/>
</dbReference>
<reference evidence="21 22" key="1">
    <citation type="journal article" date="2016" name="PLoS Pathog.">
        <title>Biosynthesis of antibiotic leucinostatins in bio-control fungus Purpureocillium lilacinum and their inhibition on phytophthora revealed by genome mining.</title>
        <authorList>
            <person name="Wang G."/>
            <person name="Liu Z."/>
            <person name="Lin R."/>
            <person name="Li E."/>
            <person name="Mao Z."/>
            <person name="Ling J."/>
            <person name="Yang Y."/>
            <person name="Yin W.B."/>
            <person name="Xie B."/>
        </authorList>
    </citation>
    <scope>NUCLEOTIDE SEQUENCE [LARGE SCALE GENOMIC DNA]</scope>
    <source>
        <strain evidence="21">170</strain>
    </source>
</reference>
<dbReference type="SFLD" id="SFLDF00027">
    <property type="entry name" value="p-type_atpase"/>
    <property type="match status" value="1"/>
</dbReference>
<gene>
    <name evidence="21" type="ORF">VFPPC_06601</name>
</gene>
<keyword evidence="13 18" id="KW-0406">Ion transport</keyword>
<dbReference type="NCBIfam" id="TIGR01494">
    <property type="entry name" value="ATPase_P-type"/>
    <property type="match status" value="2"/>
</dbReference>
<organism evidence="21 22">
    <name type="scientific">Pochonia chlamydosporia 170</name>
    <dbReference type="NCBI Taxonomy" id="1380566"/>
    <lineage>
        <taxon>Eukaryota</taxon>
        <taxon>Fungi</taxon>
        <taxon>Dikarya</taxon>
        <taxon>Ascomycota</taxon>
        <taxon>Pezizomycotina</taxon>
        <taxon>Sordariomycetes</taxon>
        <taxon>Hypocreomycetidae</taxon>
        <taxon>Hypocreales</taxon>
        <taxon>Clavicipitaceae</taxon>
        <taxon>Pochonia</taxon>
    </lineage>
</organism>
<dbReference type="SUPFAM" id="SSF56784">
    <property type="entry name" value="HAD-like"/>
    <property type="match status" value="1"/>
</dbReference>
<dbReference type="Gene3D" id="1.20.1110.10">
    <property type="entry name" value="Calcium-transporting ATPase, transmembrane domain"/>
    <property type="match status" value="1"/>
</dbReference>
<dbReference type="InterPro" id="IPR023298">
    <property type="entry name" value="ATPase_P-typ_TM_dom_sf"/>
</dbReference>
<dbReference type="InterPro" id="IPR023299">
    <property type="entry name" value="ATPase_P-typ_cyto_dom_N"/>
</dbReference>
<evidence type="ECO:0000256" key="10">
    <source>
        <dbReference type="ARBA" id="ARBA00022842"/>
    </source>
</evidence>
<evidence type="ECO:0000256" key="4">
    <source>
        <dbReference type="ARBA" id="ARBA00022568"/>
    </source>
</evidence>
<evidence type="ECO:0000256" key="7">
    <source>
        <dbReference type="ARBA" id="ARBA00022741"/>
    </source>
</evidence>
<dbReference type="EMBL" id="LSBJ02000008">
    <property type="protein sequence ID" value="OAQ60461.1"/>
    <property type="molecule type" value="Genomic_DNA"/>
</dbReference>
<dbReference type="Pfam" id="PF00122">
    <property type="entry name" value="E1-E2_ATPase"/>
    <property type="match status" value="1"/>
</dbReference>
<feature type="transmembrane region" description="Helical" evidence="18">
    <location>
        <begin position="194"/>
        <end position="212"/>
    </location>
</feature>
<comment type="function">
    <text evidence="18">Catalyzes the hydrolysis of ATP coupled with the transport of calcium.</text>
</comment>
<dbReference type="SUPFAM" id="SSF81660">
    <property type="entry name" value="Metal cation-transporting ATPase, ATP-binding domain N"/>
    <property type="match status" value="1"/>
</dbReference>
<dbReference type="FunFam" id="3.40.50.1000:FF:000018">
    <property type="entry name" value="Calcium-transporting ATPase"/>
    <property type="match status" value="1"/>
</dbReference>
<comment type="caution">
    <text evidence="18">Lacks conserved residue(s) required for the propagation of feature annotation.</text>
</comment>